<gene>
    <name evidence="3" type="ORF">CU098_006281</name>
</gene>
<dbReference type="Proteomes" id="UP000253551">
    <property type="component" value="Unassembled WGS sequence"/>
</dbReference>
<sequence>MHLFEEKNKYAPLPVGSPLPIKANGAIVVHRPSDLCSSNLSSLPLYLQDIDDDKQSIKQDEGVVIEQAKEDTESEHIVPPFEDIEIIDLVHEENNRLRQQIFVEREQNEKWRLAKERSDQELTCSEQKIKSLKRTLDRFERLLLSSENKDYQRSRRQSTGTVSYTNHHSAASDSGSAIESYERKLQILLSEIEAMEQGELELVKKLAEQSNENDKLQRKINYRDDIIRQLACDLQIERHVARHK</sequence>
<feature type="coiled-coil region" evidence="1">
    <location>
        <begin position="115"/>
        <end position="149"/>
    </location>
</feature>
<feature type="compositionally biased region" description="Polar residues" evidence="2">
    <location>
        <begin position="157"/>
        <end position="175"/>
    </location>
</feature>
<dbReference type="OrthoDB" id="2261744at2759"/>
<feature type="coiled-coil region" evidence="1">
    <location>
        <begin position="178"/>
        <end position="219"/>
    </location>
</feature>
<keyword evidence="4" id="KW-1185">Reference proteome</keyword>
<organism evidence="3 4">
    <name type="scientific">Rhizopus stolonifer</name>
    <name type="common">Rhizopus nigricans</name>
    <dbReference type="NCBI Taxonomy" id="4846"/>
    <lineage>
        <taxon>Eukaryota</taxon>
        <taxon>Fungi</taxon>
        <taxon>Fungi incertae sedis</taxon>
        <taxon>Mucoromycota</taxon>
        <taxon>Mucoromycotina</taxon>
        <taxon>Mucoromycetes</taxon>
        <taxon>Mucorales</taxon>
        <taxon>Mucorineae</taxon>
        <taxon>Rhizopodaceae</taxon>
        <taxon>Rhizopus</taxon>
    </lineage>
</organism>
<protein>
    <submittedName>
        <fullName evidence="3">Uncharacterized protein</fullName>
    </submittedName>
</protein>
<evidence type="ECO:0000313" key="4">
    <source>
        <dbReference type="Proteomes" id="UP000253551"/>
    </source>
</evidence>
<dbReference type="EMBL" id="PJQM01004640">
    <property type="protein sequence ID" value="RCH83777.1"/>
    <property type="molecule type" value="Genomic_DNA"/>
</dbReference>
<feature type="region of interest" description="Disordered" evidence="2">
    <location>
        <begin position="153"/>
        <end position="175"/>
    </location>
</feature>
<proteinExistence type="predicted"/>
<dbReference type="AlphaFoldDB" id="A0A367J1G3"/>
<reference evidence="3 4" key="1">
    <citation type="journal article" date="2018" name="G3 (Bethesda)">
        <title>Phylogenetic and Phylogenomic Definition of Rhizopus Species.</title>
        <authorList>
            <person name="Gryganskyi A.P."/>
            <person name="Golan J."/>
            <person name="Dolatabadi S."/>
            <person name="Mondo S."/>
            <person name="Robb S."/>
            <person name="Idnurm A."/>
            <person name="Muszewska A."/>
            <person name="Steczkiewicz K."/>
            <person name="Masonjones S."/>
            <person name="Liao H.L."/>
            <person name="Gajdeczka M.T."/>
            <person name="Anike F."/>
            <person name="Vuek A."/>
            <person name="Anishchenko I.M."/>
            <person name="Voigt K."/>
            <person name="de Hoog G.S."/>
            <person name="Smith M.E."/>
            <person name="Heitman J."/>
            <person name="Vilgalys R."/>
            <person name="Stajich J.E."/>
        </authorList>
    </citation>
    <scope>NUCLEOTIDE SEQUENCE [LARGE SCALE GENOMIC DNA]</scope>
    <source>
        <strain evidence="3 4">LSU 92-RS-03</strain>
    </source>
</reference>
<evidence type="ECO:0000313" key="3">
    <source>
        <dbReference type="EMBL" id="RCH83777.1"/>
    </source>
</evidence>
<keyword evidence="1" id="KW-0175">Coiled coil</keyword>
<comment type="caution">
    <text evidence="3">The sequence shown here is derived from an EMBL/GenBank/DDBJ whole genome shotgun (WGS) entry which is preliminary data.</text>
</comment>
<name>A0A367J1G3_RHIST</name>
<evidence type="ECO:0000256" key="1">
    <source>
        <dbReference type="SAM" id="Coils"/>
    </source>
</evidence>
<evidence type="ECO:0000256" key="2">
    <source>
        <dbReference type="SAM" id="MobiDB-lite"/>
    </source>
</evidence>
<accession>A0A367J1G3</accession>